<gene>
    <name evidence="1" type="ORF">CYMTET_15215</name>
</gene>
<name>A0AAE0GEX1_9CHLO</name>
<protein>
    <submittedName>
        <fullName evidence="1">Uncharacterized protein</fullName>
    </submittedName>
</protein>
<dbReference type="AlphaFoldDB" id="A0AAE0GEX1"/>
<dbReference type="EMBL" id="LGRX02006410">
    <property type="protein sequence ID" value="KAK3276732.1"/>
    <property type="molecule type" value="Genomic_DNA"/>
</dbReference>
<organism evidence="1 2">
    <name type="scientific">Cymbomonas tetramitiformis</name>
    <dbReference type="NCBI Taxonomy" id="36881"/>
    <lineage>
        <taxon>Eukaryota</taxon>
        <taxon>Viridiplantae</taxon>
        <taxon>Chlorophyta</taxon>
        <taxon>Pyramimonadophyceae</taxon>
        <taxon>Pyramimonadales</taxon>
        <taxon>Pyramimonadaceae</taxon>
        <taxon>Cymbomonas</taxon>
    </lineage>
</organism>
<accession>A0AAE0GEX1</accession>
<proteinExistence type="predicted"/>
<reference evidence="1 2" key="1">
    <citation type="journal article" date="2015" name="Genome Biol. Evol.">
        <title>Comparative Genomics of a Bacterivorous Green Alga Reveals Evolutionary Causalities and Consequences of Phago-Mixotrophic Mode of Nutrition.</title>
        <authorList>
            <person name="Burns J.A."/>
            <person name="Paasch A."/>
            <person name="Narechania A."/>
            <person name="Kim E."/>
        </authorList>
    </citation>
    <scope>NUCLEOTIDE SEQUENCE [LARGE SCALE GENOMIC DNA]</scope>
    <source>
        <strain evidence="1 2">PLY_AMNH</strain>
    </source>
</reference>
<evidence type="ECO:0000313" key="2">
    <source>
        <dbReference type="Proteomes" id="UP001190700"/>
    </source>
</evidence>
<evidence type="ECO:0000313" key="1">
    <source>
        <dbReference type="EMBL" id="KAK3276732.1"/>
    </source>
</evidence>
<comment type="caution">
    <text evidence="1">The sequence shown here is derived from an EMBL/GenBank/DDBJ whole genome shotgun (WGS) entry which is preliminary data.</text>
</comment>
<dbReference type="Proteomes" id="UP001190700">
    <property type="component" value="Unassembled WGS sequence"/>
</dbReference>
<keyword evidence="2" id="KW-1185">Reference proteome</keyword>
<sequence length="200" mass="22148">MSDSDDEYFDPEAVDSNVFLAEAKEILDANTVVAAELLVCEDDSKVAGSIQITPVWLDALEKALRTKATEVGFVLAPGSSILEMWSQLKYDEEKFRAKHNQKEASFTVSSSNRWVSSFLRVLGKITVPFDATSDVRAWAESHPDHVGNAVVRAGNICLFSYTLSFSPIEHFHGRIRYNGIDIRALEAGRGSHTTPHLVCM</sequence>